<protein>
    <submittedName>
        <fullName evidence="12">Porin</fullName>
    </submittedName>
</protein>
<dbReference type="InterPro" id="IPR050298">
    <property type="entry name" value="Gram-neg_bact_OMP"/>
</dbReference>
<dbReference type="GO" id="GO:0006811">
    <property type="term" value="P:monoatomic ion transport"/>
    <property type="evidence" value="ECO:0007669"/>
    <property type="project" value="UniProtKB-KW"/>
</dbReference>
<evidence type="ECO:0000313" key="12">
    <source>
        <dbReference type="EMBL" id="SEP99937.1"/>
    </source>
</evidence>
<reference evidence="12 13" key="1">
    <citation type="submission" date="2016-10" db="EMBL/GenBank/DDBJ databases">
        <authorList>
            <person name="de Groot N.N."/>
        </authorList>
    </citation>
    <scope>NUCLEOTIDE SEQUENCE [LARGE SCALE GENOMIC DNA]</scope>
    <source>
        <strain evidence="12 13">B7-7</strain>
    </source>
</reference>
<keyword evidence="3" id="KW-0813">Transport</keyword>
<dbReference type="GO" id="GO:0015288">
    <property type="term" value="F:porin activity"/>
    <property type="evidence" value="ECO:0007669"/>
    <property type="project" value="UniProtKB-KW"/>
</dbReference>
<comment type="subunit">
    <text evidence="2">Homotrimer.</text>
</comment>
<evidence type="ECO:0000256" key="7">
    <source>
        <dbReference type="ARBA" id="ARBA00023065"/>
    </source>
</evidence>
<dbReference type="PANTHER" id="PTHR34501:SF9">
    <property type="entry name" value="MAJOR OUTER MEMBRANE PROTEIN P.IA"/>
    <property type="match status" value="1"/>
</dbReference>
<dbReference type="InterPro" id="IPR033900">
    <property type="entry name" value="Gram_neg_porin_domain"/>
</dbReference>
<keyword evidence="8" id="KW-0626">Porin</keyword>
<keyword evidence="10" id="KW-0998">Cell outer membrane</keyword>
<evidence type="ECO:0000256" key="3">
    <source>
        <dbReference type="ARBA" id="ARBA00022448"/>
    </source>
</evidence>
<evidence type="ECO:0000256" key="5">
    <source>
        <dbReference type="ARBA" id="ARBA00022692"/>
    </source>
</evidence>
<dbReference type="GO" id="GO:0009279">
    <property type="term" value="C:cell outer membrane"/>
    <property type="evidence" value="ECO:0007669"/>
    <property type="project" value="UniProtKB-SubCell"/>
</dbReference>
<proteinExistence type="predicted"/>
<feature type="domain" description="Porin" evidence="11">
    <location>
        <begin position="15"/>
        <end position="165"/>
    </location>
</feature>
<sequence>MGSLARGASALRAGSSHYSNENSGSSTVEDAKNKAVSTSLGYSNGPLNVVVAYESQDIYSTDNYDYTADAWRLAASYRITPDFRLAGFYQQTENTRGVEGQEADVFGIAGQYRISPSVYLNAHWFTLDSDLEKRDANLYAIGLEYRVDSALRFYGNLAFMDNDDNSGLTPWGAARSANLSGVEGVDARGETATAFSLGMRYDF</sequence>
<keyword evidence="7" id="KW-0406">Ion transport</keyword>
<keyword evidence="9" id="KW-0472">Membrane</keyword>
<gene>
    <name evidence="12" type="ORF">SAMN05421693_11379</name>
</gene>
<evidence type="ECO:0000256" key="8">
    <source>
        <dbReference type="ARBA" id="ARBA00023114"/>
    </source>
</evidence>
<dbReference type="Gene3D" id="2.40.160.10">
    <property type="entry name" value="Porin"/>
    <property type="match status" value="1"/>
</dbReference>
<organism evidence="12 13">
    <name type="scientific">Ectothiorhodospira magna</name>
    <dbReference type="NCBI Taxonomy" id="867345"/>
    <lineage>
        <taxon>Bacteria</taxon>
        <taxon>Pseudomonadati</taxon>
        <taxon>Pseudomonadota</taxon>
        <taxon>Gammaproteobacteria</taxon>
        <taxon>Chromatiales</taxon>
        <taxon>Ectothiorhodospiraceae</taxon>
        <taxon>Ectothiorhodospira</taxon>
    </lineage>
</organism>
<keyword evidence="13" id="KW-1185">Reference proteome</keyword>
<evidence type="ECO:0000256" key="6">
    <source>
        <dbReference type="ARBA" id="ARBA00022729"/>
    </source>
</evidence>
<evidence type="ECO:0000256" key="1">
    <source>
        <dbReference type="ARBA" id="ARBA00004571"/>
    </source>
</evidence>
<dbReference type="STRING" id="867345.SAMN05421693_11379"/>
<dbReference type="OrthoDB" id="8173690at2"/>
<dbReference type="EMBL" id="FOFO01000013">
    <property type="protein sequence ID" value="SEP99937.1"/>
    <property type="molecule type" value="Genomic_DNA"/>
</dbReference>
<evidence type="ECO:0000259" key="11">
    <source>
        <dbReference type="Pfam" id="PF13609"/>
    </source>
</evidence>
<comment type="subcellular location">
    <subcellularLocation>
        <location evidence="1">Cell outer membrane</location>
        <topology evidence="1">Multi-pass membrane protein</topology>
    </subcellularLocation>
</comment>
<evidence type="ECO:0000256" key="4">
    <source>
        <dbReference type="ARBA" id="ARBA00022452"/>
    </source>
</evidence>
<accession>A0A1H9CFZ5</accession>
<dbReference type="SUPFAM" id="SSF56935">
    <property type="entry name" value="Porins"/>
    <property type="match status" value="1"/>
</dbReference>
<dbReference type="Pfam" id="PF13609">
    <property type="entry name" value="Porin_4"/>
    <property type="match status" value="1"/>
</dbReference>
<evidence type="ECO:0000256" key="10">
    <source>
        <dbReference type="ARBA" id="ARBA00023237"/>
    </source>
</evidence>
<dbReference type="AlphaFoldDB" id="A0A1H9CFZ5"/>
<dbReference type="InterPro" id="IPR023614">
    <property type="entry name" value="Porin_dom_sf"/>
</dbReference>
<keyword evidence="5" id="KW-0812">Transmembrane</keyword>
<dbReference type="PANTHER" id="PTHR34501">
    <property type="entry name" value="PROTEIN YDDL-RELATED"/>
    <property type="match status" value="1"/>
</dbReference>
<dbReference type="GO" id="GO:0046930">
    <property type="term" value="C:pore complex"/>
    <property type="evidence" value="ECO:0007669"/>
    <property type="project" value="UniProtKB-KW"/>
</dbReference>
<dbReference type="RefSeq" id="WP_090206371.1">
    <property type="nucleotide sequence ID" value="NZ_FOFO01000013.1"/>
</dbReference>
<keyword evidence="4" id="KW-1134">Transmembrane beta strand</keyword>
<evidence type="ECO:0000256" key="9">
    <source>
        <dbReference type="ARBA" id="ARBA00023136"/>
    </source>
</evidence>
<evidence type="ECO:0000256" key="2">
    <source>
        <dbReference type="ARBA" id="ARBA00011233"/>
    </source>
</evidence>
<evidence type="ECO:0000313" key="13">
    <source>
        <dbReference type="Proteomes" id="UP000199496"/>
    </source>
</evidence>
<name>A0A1H9CFZ5_9GAMM</name>
<keyword evidence="6" id="KW-0732">Signal</keyword>
<dbReference type="Proteomes" id="UP000199496">
    <property type="component" value="Unassembled WGS sequence"/>
</dbReference>